<dbReference type="InterPro" id="IPR023827">
    <property type="entry name" value="Peptidase_S8_Asp-AS"/>
</dbReference>
<dbReference type="InterPro" id="IPR041469">
    <property type="entry name" value="Subtilisin-like_FN3"/>
</dbReference>
<dbReference type="GO" id="GO:0006508">
    <property type="term" value="P:proteolysis"/>
    <property type="evidence" value="ECO:0007669"/>
    <property type="project" value="UniProtKB-KW"/>
</dbReference>
<dbReference type="InterPro" id="IPR045051">
    <property type="entry name" value="SBT"/>
</dbReference>
<keyword evidence="5" id="KW-0378">Hydrolase</keyword>
<dbReference type="PROSITE" id="PS00136">
    <property type="entry name" value="SUBTILASE_ASP"/>
    <property type="match status" value="1"/>
</dbReference>
<dbReference type="InterPro" id="IPR036852">
    <property type="entry name" value="Peptidase_S8/S53_dom_sf"/>
</dbReference>
<evidence type="ECO:0000259" key="9">
    <source>
        <dbReference type="Pfam" id="PF05922"/>
    </source>
</evidence>
<evidence type="ECO:0000256" key="7">
    <source>
        <dbReference type="PROSITE-ProRule" id="PRU01240"/>
    </source>
</evidence>
<evidence type="ECO:0000256" key="1">
    <source>
        <dbReference type="ARBA" id="ARBA00004613"/>
    </source>
</evidence>
<keyword evidence="6" id="KW-0720">Serine protease</keyword>
<evidence type="ECO:0000256" key="4">
    <source>
        <dbReference type="ARBA" id="ARBA00022729"/>
    </source>
</evidence>
<proteinExistence type="inferred from homology"/>
<dbReference type="CDD" id="cd02120">
    <property type="entry name" value="PA_subtilisin_like"/>
    <property type="match status" value="1"/>
</dbReference>
<dbReference type="EMBL" id="KN654474">
    <property type="protein sequence ID" value="KHN25195.1"/>
    <property type="molecule type" value="Genomic_DNA"/>
</dbReference>
<accession>A0A0B2QUH4</accession>
<dbReference type="Pfam" id="PF05922">
    <property type="entry name" value="Inhibitor_I9"/>
    <property type="match status" value="1"/>
</dbReference>
<evidence type="ECO:0000259" key="8">
    <source>
        <dbReference type="Pfam" id="PF00082"/>
    </source>
</evidence>
<dbReference type="InterPro" id="IPR010259">
    <property type="entry name" value="S8pro/Inhibitor_I9"/>
</dbReference>
<evidence type="ECO:0000259" key="10">
    <source>
        <dbReference type="Pfam" id="PF17766"/>
    </source>
</evidence>
<dbReference type="AlphaFoldDB" id="A0A0B2QUH4"/>
<dbReference type="Gene3D" id="2.60.40.2310">
    <property type="match status" value="1"/>
</dbReference>
<dbReference type="Pfam" id="PF00082">
    <property type="entry name" value="Peptidase_S8"/>
    <property type="match status" value="1"/>
</dbReference>
<dbReference type="SUPFAM" id="SSF52743">
    <property type="entry name" value="Subtilisin-like"/>
    <property type="match status" value="1"/>
</dbReference>
<evidence type="ECO:0000256" key="6">
    <source>
        <dbReference type="ARBA" id="ARBA00022825"/>
    </source>
</evidence>
<comment type="subcellular location">
    <subcellularLocation>
        <location evidence="1">Secreted</location>
    </subcellularLocation>
</comment>
<organism evidence="11">
    <name type="scientific">Glycine soja</name>
    <name type="common">Wild soybean</name>
    <dbReference type="NCBI Taxonomy" id="3848"/>
    <lineage>
        <taxon>Eukaryota</taxon>
        <taxon>Viridiplantae</taxon>
        <taxon>Streptophyta</taxon>
        <taxon>Embryophyta</taxon>
        <taxon>Tracheophyta</taxon>
        <taxon>Spermatophyta</taxon>
        <taxon>Magnoliopsida</taxon>
        <taxon>eudicotyledons</taxon>
        <taxon>Gunneridae</taxon>
        <taxon>Pentapetalae</taxon>
        <taxon>rosids</taxon>
        <taxon>fabids</taxon>
        <taxon>Fabales</taxon>
        <taxon>Fabaceae</taxon>
        <taxon>Papilionoideae</taxon>
        <taxon>50 kb inversion clade</taxon>
        <taxon>NPAAA clade</taxon>
        <taxon>indigoferoid/millettioid clade</taxon>
        <taxon>Phaseoleae</taxon>
        <taxon>Glycine</taxon>
        <taxon>Glycine subgen. Soja</taxon>
    </lineage>
</organism>
<keyword evidence="4" id="KW-0732">Signal</keyword>
<dbReference type="InterPro" id="IPR015500">
    <property type="entry name" value="Peptidase_S8_subtilisin-rel"/>
</dbReference>
<evidence type="ECO:0000313" key="11">
    <source>
        <dbReference type="EMBL" id="KHN25195.1"/>
    </source>
</evidence>
<gene>
    <name evidence="11" type="ORF">glysoja_044792</name>
</gene>
<evidence type="ECO:0000256" key="2">
    <source>
        <dbReference type="ARBA" id="ARBA00011073"/>
    </source>
</evidence>
<dbReference type="Gene3D" id="3.50.30.30">
    <property type="match status" value="1"/>
</dbReference>
<dbReference type="PRINTS" id="PR00723">
    <property type="entry name" value="SUBTILISIN"/>
</dbReference>
<dbReference type="GO" id="GO:0004252">
    <property type="term" value="F:serine-type endopeptidase activity"/>
    <property type="evidence" value="ECO:0007669"/>
    <property type="project" value="InterPro"/>
</dbReference>
<dbReference type="Proteomes" id="UP000053555">
    <property type="component" value="Unassembled WGS sequence"/>
</dbReference>
<reference evidence="11" key="1">
    <citation type="submission" date="2014-07" db="EMBL/GenBank/DDBJ databases">
        <title>Identification of a novel salt tolerance gene in wild soybean by whole-genome sequencing.</title>
        <authorList>
            <person name="Lam H.-M."/>
            <person name="Qi X."/>
            <person name="Li M.-W."/>
            <person name="Liu X."/>
            <person name="Xie M."/>
            <person name="Ni M."/>
            <person name="Xu X."/>
        </authorList>
    </citation>
    <scope>NUCLEOTIDE SEQUENCE [LARGE SCALE GENOMIC DNA]</scope>
    <source>
        <tissue evidence="11">Root</tissue>
    </source>
</reference>
<protein>
    <submittedName>
        <fullName evidence="11">Xylem serine proteinase 1</fullName>
    </submittedName>
</protein>
<sequence length="635" mass="68237">MGELPVDRAYAPEDHHNNLLATAIGDWQLARESKIHSYGKSFNGFVARLLPYEAEKLLEEDNVLSVFPNTQNKLHTTRSWDFLGLPLKLNRHSNVESDIIVGVLDTGISLDCPSFNDKGFGPPPPSWKGKCVTGANFTGCNKYSYPFHTHTHTHIYIYILITFTETKCELSEKFFSDPTAIGSFHAMKRGILTSCSAGNNGPSTMTVENVAPWILTVAASNTDRQFTTAVHLADGKKARGMSINTFTPEKKMYPLISGALASKVSRDGYGNASACDHGSLSQEKVMGKIVYCLGTGNMDYIIKELKGAGTIVGVSDPNDYSTIPVIPGVYIDANTDGKAIDLYINSTKNAQAVIQKTTSTRGPAPYVASFSSRGPQSITVNILKPDLSAPGVDILAGYSKLATLTGDPADNRRNVFNILSGTSMACPHAASAAAYVKSFHPDWSPAAIKSALMTTAIPMRIKDATAELGSGSGQINPVSALDPGLLYNSSMDSYIAFLCKEGYNSSSIGILIGTKGLNCSTISPPQGTDGINYPSMHTQIIPSNASISAIFYRSVTNVGSGNSTYKAKVRAPKGLSIEVIPDTLNFGGVNQELSFKVVLKGPPMPKETKIFSASLEWNDSKHNVRSPIVVYKPTF</sequence>
<dbReference type="Gene3D" id="3.40.50.200">
    <property type="entry name" value="Peptidase S8/S53 domain"/>
    <property type="match status" value="2"/>
</dbReference>
<feature type="domain" description="Inhibitor I9" evidence="9">
    <location>
        <begin position="13"/>
        <end position="75"/>
    </location>
</feature>
<dbReference type="Gene3D" id="3.30.70.80">
    <property type="entry name" value="Peptidase S8 propeptide/proteinase inhibitor I9"/>
    <property type="match status" value="1"/>
</dbReference>
<feature type="domain" description="Subtilisin-like protease fibronectin type-III" evidence="10">
    <location>
        <begin position="531"/>
        <end position="630"/>
    </location>
</feature>
<comment type="caution">
    <text evidence="7">Lacks conserved residue(s) required for the propagation of feature annotation.</text>
</comment>
<dbReference type="GO" id="GO:0005576">
    <property type="term" value="C:extracellular region"/>
    <property type="evidence" value="ECO:0007669"/>
    <property type="project" value="UniProtKB-SubCell"/>
</dbReference>
<evidence type="ECO:0000256" key="3">
    <source>
        <dbReference type="ARBA" id="ARBA00022670"/>
    </source>
</evidence>
<dbReference type="Pfam" id="PF17766">
    <property type="entry name" value="fn3_6"/>
    <property type="match status" value="1"/>
</dbReference>
<name>A0A0B2QUH4_GLYSO</name>
<dbReference type="PROSITE" id="PS51892">
    <property type="entry name" value="SUBTILASE"/>
    <property type="match status" value="1"/>
</dbReference>
<dbReference type="InterPro" id="IPR037045">
    <property type="entry name" value="S8pro/Inhibitor_I9_sf"/>
</dbReference>
<feature type="domain" description="Peptidase S8/S53" evidence="8">
    <location>
        <begin position="180"/>
        <end position="462"/>
    </location>
</feature>
<keyword evidence="3" id="KW-0645">Protease</keyword>
<evidence type="ECO:0000256" key="5">
    <source>
        <dbReference type="ARBA" id="ARBA00022801"/>
    </source>
</evidence>
<comment type="similarity">
    <text evidence="2 7">Belongs to the peptidase S8 family.</text>
</comment>
<dbReference type="InterPro" id="IPR000209">
    <property type="entry name" value="Peptidase_S8/S53_dom"/>
</dbReference>
<dbReference type="PANTHER" id="PTHR10795">
    <property type="entry name" value="PROPROTEIN CONVERTASE SUBTILISIN/KEXIN"/>
    <property type="match status" value="1"/>
</dbReference>